<dbReference type="Pfam" id="PF03471">
    <property type="entry name" value="CorC_HlyC"/>
    <property type="match status" value="1"/>
</dbReference>
<dbReference type="InterPro" id="IPR044751">
    <property type="entry name" value="Ion_transp-like_CBS"/>
</dbReference>
<feature type="transmembrane region" description="Helical" evidence="3">
    <location>
        <begin position="61"/>
        <end position="83"/>
    </location>
</feature>
<dbReference type="EMBL" id="CABN01000015">
    <property type="protein sequence ID" value="CBH99444.1"/>
    <property type="molecule type" value="Genomic_DNA"/>
</dbReference>
<keyword evidence="3" id="KW-1133">Transmembrane helix</keyword>
<feature type="domain" description="CBS" evidence="4">
    <location>
        <begin position="273"/>
        <end position="330"/>
    </location>
</feature>
<organism evidence="5">
    <name type="scientific">mine drainage metagenome</name>
    <dbReference type="NCBI Taxonomy" id="410659"/>
    <lineage>
        <taxon>unclassified sequences</taxon>
        <taxon>metagenomes</taxon>
        <taxon>ecological metagenomes</taxon>
    </lineage>
</organism>
<feature type="transmembrane region" description="Helical" evidence="3">
    <location>
        <begin position="6"/>
        <end position="26"/>
    </location>
</feature>
<accession>E6PWY5</accession>
<dbReference type="AlphaFoldDB" id="E6PWY5"/>
<dbReference type="FunFam" id="3.10.580.10:FF:000002">
    <property type="entry name" value="Magnesium/cobalt efflux protein CorC"/>
    <property type="match status" value="1"/>
</dbReference>
<dbReference type="InterPro" id="IPR000644">
    <property type="entry name" value="CBS_dom"/>
</dbReference>
<protein>
    <submittedName>
        <fullName evidence="5">CBS domain protein</fullName>
    </submittedName>
</protein>
<evidence type="ECO:0000256" key="3">
    <source>
        <dbReference type="SAM" id="Phobius"/>
    </source>
</evidence>
<feature type="transmembrane region" description="Helical" evidence="3">
    <location>
        <begin position="95"/>
        <end position="118"/>
    </location>
</feature>
<keyword evidence="3" id="KW-0472">Membrane</keyword>
<dbReference type="InterPro" id="IPR005170">
    <property type="entry name" value="Transptr-assoc_dom"/>
</dbReference>
<proteinExistence type="predicted"/>
<evidence type="ECO:0000256" key="2">
    <source>
        <dbReference type="ARBA" id="ARBA00023122"/>
    </source>
</evidence>
<comment type="caution">
    <text evidence="5">The sequence shown here is derived from an EMBL/GenBank/DDBJ whole genome shotgun (WGS) entry which is preliminary data.</text>
</comment>
<dbReference type="SUPFAM" id="SSF56176">
    <property type="entry name" value="FAD-binding/transporter-associated domain-like"/>
    <property type="match status" value="1"/>
</dbReference>
<sequence length="458" mass="50283">MSGELFLFLSLAAAVLTLASYMVRVYGEFGKILSREVQENLDVWEREVEPRLGMSRERAGLSAAVWMHLSMGLLALGIGAVVVDRAGARLPPVDEIVQAGIGLALAVILCTQLIPFVLFQRTRGRWMVRLGWLVRGLLYAAYPVTLMVVFLVSIATLTEPPMSVEEEASGDVEALLEAGEEEGILEESDRELVRSALEFGDKLVREIMTPRPEIFAVPETMTLDAFLETLKEQNYSRVPVYAGTLDAVTGIAFAHDLLQISDEEAPTRTVASIARPVALVPETKRGYELLREMQREKQHMRVVIDEYGEVAGVVTIEDLLEEIVGKIGDEHEDADDARVEDAELESDGVWLLPGGFGVDRIEELIGARWHPESAVYESQTVGGLVCEAEGRIPLVGEVVEVGALHVEIVASSDRRVERVRLHAVGLPREEGTAVLSPALEQKGQDEGSLERSIYNTGC</sequence>
<dbReference type="PANTHER" id="PTHR22777:SF17">
    <property type="entry name" value="UPF0053 PROTEIN SLL0260"/>
    <property type="match status" value="1"/>
</dbReference>
<gene>
    <name evidence="5" type="ORF">CARN3_0365</name>
</gene>
<dbReference type="InterPro" id="IPR046342">
    <property type="entry name" value="CBS_dom_sf"/>
</dbReference>
<dbReference type="SUPFAM" id="SSF54631">
    <property type="entry name" value="CBS-domain pair"/>
    <property type="match status" value="1"/>
</dbReference>
<evidence type="ECO:0000313" key="5">
    <source>
        <dbReference type="EMBL" id="CBH99444.1"/>
    </source>
</evidence>
<dbReference type="GO" id="GO:0050660">
    <property type="term" value="F:flavin adenine dinucleotide binding"/>
    <property type="evidence" value="ECO:0007669"/>
    <property type="project" value="InterPro"/>
</dbReference>
<reference evidence="5" key="1">
    <citation type="submission" date="2009-10" db="EMBL/GenBank/DDBJ databases">
        <title>Diversity of trophic interactions inside an arsenic-rich microbial ecosystem.</title>
        <authorList>
            <person name="Bertin P.N."/>
            <person name="Heinrich-Salmeron A."/>
            <person name="Pelletier E."/>
            <person name="Goulhen-Chollet F."/>
            <person name="Arsene-Ploetze F."/>
            <person name="Gallien S."/>
            <person name="Calteau A."/>
            <person name="Vallenet D."/>
            <person name="Casiot C."/>
            <person name="Chane-Woon-Ming B."/>
            <person name="Giloteaux L."/>
            <person name="Barakat M."/>
            <person name="Bonnefoy V."/>
            <person name="Bruneel O."/>
            <person name="Chandler M."/>
            <person name="Cleiss J."/>
            <person name="Duran R."/>
            <person name="Elbaz-Poulichet F."/>
            <person name="Fonknechten N."/>
            <person name="Lauga B."/>
            <person name="Mornico D."/>
            <person name="Ortet P."/>
            <person name="Schaeffer C."/>
            <person name="Siguier P."/>
            <person name="Alexander Thil Smith A."/>
            <person name="Van Dorsselaer A."/>
            <person name="Weissenbach J."/>
            <person name="Medigue C."/>
            <person name="Le Paslier D."/>
        </authorList>
    </citation>
    <scope>NUCLEOTIDE SEQUENCE</scope>
</reference>
<evidence type="ECO:0000259" key="4">
    <source>
        <dbReference type="PROSITE" id="PS51371"/>
    </source>
</evidence>
<feature type="domain" description="CBS" evidence="4">
    <location>
        <begin position="208"/>
        <end position="267"/>
    </location>
</feature>
<dbReference type="Pfam" id="PF00571">
    <property type="entry name" value="CBS"/>
    <property type="match status" value="2"/>
</dbReference>
<feature type="transmembrane region" description="Helical" evidence="3">
    <location>
        <begin position="130"/>
        <end position="155"/>
    </location>
</feature>
<name>E6PWY5_9ZZZZ</name>
<dbReference type="InterPro" id="IPR016169">
    <property type="entry name" value="FAD-bd_PCMH_sub2"/>
</dbReference>
<dbReference type="SMART" id="SM01091">
    <property type="entry name" value="CorC_HlyC"/>
    <property type="match status" value="1"/>
</dbReference>
<evidence type="ECO:0000256" key="1">
    <source>
        <dbReference type="ARBA" id="ARBA00022737"/>
    </source>
</evidence>
<keyword evidence="2" id="KW-0129">CBS domain</keyword>
<dbReference type="CDD" id="cd04590">
    <property type="entry name" value="CBS_pair_CorC_HlyC_assoc"/>
    <property type="match status" value="1"/>
</dbReference>
<keyword evidence="1" id="KW-0677">Repeat</keyword>
<dbReference type="Gene3D" id="3.30.465.10">
    <property type="match status" value="1"/>
</dbReference>
<dbReference type="Gene3D" id="3.10.580.10">
    <property type="entry name" value="CBS-domain"/>
    <property type="match status" value="1"/>
</dbReference>
<keyword evidence="3" id="KW-0812">Transmembrane</keyword>
<dbReference type="PANTHER" id="PTHR22777">
    <property type="entry name" value="HEMOLYSIN-RELATED"/>
    <property type="match status" value="1"/>
</dbReference>
<dbReference type="GO" id="GO:0005886">
    <property type="term" value="C:plasma membrane"/>
    <property type="evidence" value="ECO:0007669"/>
    <property type="project" value="TreeGrafter"/>
</dbReference>
<dbReference type="InterPro" id="IPR036318">
    <property type="entry name" value="FAD-bd_PCMH-like_sf"/>
</dbReference>
<dbReference type="PROSITE" id="PS51371">
    <property type="entry name" value="CBS"/>
    <property type="match status" value="2"/>
</dbReference>